<gene>
    <name evidence="2" type="ORF">P6U19_29090</name>
</gene>
<reference evidence="2" key="1">
    <citation type="submission" date="2023-03" db="EMBL/GenBank/DDBJ databases">
        <title>Genetic diversity of Bacillus cereus sensu lato isolates from Slovenia.</title>
        <authorList>
            <person name="Abdelli M."/>
        </authorList>
    </citation>
    <scope>NUCLEOTIDE SEQUENCE</scope>
    <source>
        <strain evidence="2">SIBC39</strain>
    </source>
</reference>
<keyword evidence="1" id="KW-0472">Membrane</keyword>
<sequence length="181" mass="20819">MSKEQFLKELSSHLRKLPDEERKDILFDYEEHFQFGIEEGKTESEIIKGLGSPKVIAKELLAMYRFDEMKKDPSTSNVTRAVMAAIGLSLFNFIIVLGPLFAIIAFIFSFWVGGIASIVTPFFVIGKVFMGTFIWLDLFVGITFVGVGLLLCIIAYYSTKWFKKLCVRYVIWNFKMIKDLR</sequence>
<evidence type="ECO:0000313" key="3">
    <source>
        <dbReference type="Proteomes" id="UP001216801"/>
    </source>
</evidence>
<keyword evidence="1" id="KW-0812">Transmembrane</keyword>
<comment type="caution">
    <text evidence="2">The sequence shown here is derived from an EMBL/GenBank/DDBJ whole genome shotgun (WGS) entry which is preliminary data.</text>
</comment>
<feature type="transmembrane region" description="Helical" evidence="1">
    <location>
        <begin position="133"/>
        <end position="157"/>
    </location>
</feature>
<organism evidence="2 3">
    <name type="scientific">Bacillus paranthracis</name>
    <dbReference type="NCBI Taxonomy" id="2026186"/>
    <lineage>
        <taxon>Bacteria</taxon>
        <taxon>Bacillati</taxon>
        <taxon>Bacillota</taxon>
        <taxon>Bacilli</taxon>
        <taxon>Bacillales</taxon>
        <taxon>Bacillaceae</taxon>
        <taxon>Bacillus</taxon>
        <taxon>Bacillus cereus group</taxon>
    </lineage>
</organism>
<dbReference type="Proteomes" id="UP001216801">
    <property type="component" value="Unassembled WGS sequence"/>
</dbReference>
<dbReference type="AlphaFoldDB" id="A0AAJ1KA31"/>
<protein>
    <submittedName>
        <fullName evidence="2">DUF1700 domain-containing protein</fullName>
    </submittedName>
</protein>
<proteinExistence type="predicted"/>
<accession>A0AAJ1KA31</accession>
<name>A0AAJ1KA31_9BACI</name>
<evidence type="ECO:0000256" key="1">
    <source>
        <dbReference type="SAM" id="Phobius"/>
    </source>
</evidence>
<evidence type="ECO:0000313" key="2">
    <source>
        <dbReference type="EMBL" id="MDG0956577.1"/>
    </source>
</evidence>
<dbReference type="Pfam" id="PF22564">
    <property type="entry name" value="HAAS"/>
    <property type="match status" value="1"/>
</dbReference>
<keyword evidence="1" id="KW-1133">Transmembrane helix</keyword>
<dbReference type="EMBL" id="JARPRR010000054">
    <property type="protein sequence ID" value="MDG0956577.1"/>
    <property type="molecule type" value="Genomic_DNA"/>
</dbReference>
<dbReference type="RefSeq" id="WP_277617187.1">
    <property type="nucleotide sequence ID" value="NZ_JARPRP010000033.1"/>
</dbReference>